<feature type="modified residue" description="N6-(pyridoxal phosphate)lysine" evidence="2 3">
    <location>
        <position position="48"/>
    </location>
</feature>
<keyword evidence="7" id="KW-1185">Reference proteome</keyword>
<dbReference type="RefSeq" id="WP_066215453.1">
    <property type="nucleotide sequence ID" value="NZ_FNSN01000003.1"/>
</dbReference>
<dbReference type="PANTHER" id="PTHR10146">
    <property type="entry name" value="PROLINE SYNTHETASE CO-TRANSCRIBED BACTERIAL HOMOLOG PROTEIN"/>
    <property type="match status" value="1"/>
</dbReference>
<dbReference type="Proteomes" id="UP000182652">
    <property type="component" value="Unassembled WGS sequence"/>
</dbReference>
<evidence type="ECO:0000256" key="1">
    <source>
        <dbReference type="ARBA" id="ARBA00022898"/>
    </source>
</evidence>
<dbReference type="AlphaFoldDB" id="A0A1H4QU87"/>
<dbReference type="PROSITE" id="PS01211">
    <property type="entry name" value="UPF0001"/>
    <property type="match status" value="1"/>
</dbReference>
<dbReference type="PANTHER" id="PTHR10146:SF14">
    <property type="entry name" value="PYRIDOXAL PHOSPHATE HOMEOSTASIS PROTEIN"/>
    <property type="match status" value="1"/>
</dbReference>
<dbReference type="HAMAP" id="MF_02087">
    <property type="entry name" value="PLP_homeostasis"/>
    <property type="match status" value="1"/>
</dbReference>
<dbReference type="PIRSF" id="PIRSF004848">
    <property type="entry name" value="YBL036c_PLPDEIII"/>
    <property type="match status" value="1"/>
</dbReference>
<evidence type="ECO:0000313" key="6">
    <source>
        <dbReference type="EMBL" id="SEC23108.1"/>
    </source>
</evidence>
<dbReference type="SMR" id="A0A1H4QU87"/>
<dbReference type="SUPFAM" id="SSF51419">
    <property type="entry name" value="PLP-binding barrel"/>
    <property type="match status" value="1"/>
</dbReference>
<organism evidence="6 7">
    <name type="scientific">Arthrobacter woluwensis</name>
    <dbReference type="NCBI Taxonomy" id="156980"/>
    <lineage>
        <taxon>Bacteria</taxon>
        <taxon>Bacillati</taxon>
        <taxon>Actinomycetota</taxon>
        <taxon>Actinomycetes</taxon>
        <taxon>Micrococcales</taxon>
        <taxon>Micrococcaceae</taxon>
        <taxon>Arthrobacter</taxon>
    </lineage>
</organism>
<reference evidence="6 7" key="1">
    <citation type="submission" date="2016-10" db="EMBL/GenBank/DDBJ databases">
        <authorList>
            <person name="de Groot N.N."/>
        </authorList>
    </citation>
    <scope>NUCLEOTIDE SEQUENCE [LARGE SCALE GENOMIC DNA]</scope>
    <source>
        <strain evidence="6 7">DSM 10495</strain>
    </source>
</reference>
<feature type="domain" description="Alanine racemase N-terminal" evidence="5">
    <location>
        <begin position="22"/>
        <end position="246"/>
    </location>
</feature>
<dbReference type="InterPro" id="IPR001608">
    <property type="entry name" value="Ala_racemase_N"/>
</dbReference>
<dbReference type="STRING" id="156980.SAMN04489745_2385"/>
<dbReference type="Pfam" id="PF01168">
    <property type="entry name" value="Ala_racemase_N"/>
    <property type="match status" value="1"/>
</dbReference>
<dbReference type="CDD" id="cd00635">
    <property type="entry name" value="PLPDE_III_YBL036c_like"/>
    <property type="match status" value="1"/>
</dbReference>
<dbReference type="EMBL" id="FNSN01000003">
    <property type="protein sequence ID" value="SEC23108.1"/>
    <property type="molecule type" value="Genomic_DNA"/>
</dbReference>
<dbReference type="InterPro" id="IPR011078">
    <property type="entry name" value="PyrdxlP_homeostasis"/>
</dbReference>
<name>A0A1H4QU87_9MICC</name>
<comment type="function">
    <text evidence="2">Pyridoxal 5'-phosphate (PLP)-binding protein, which is involved in PLP homeostasis.</text>
</comment>
<comment type="cofactor">
    <cofactor evidence="3">
        <name>pyridoxal 5'-phosphate</name>
        <dbReference type="ChEBI" id="CHEBI:597326"/>
    </cofactor>
</comment>
<keyword evidence="1 2" id="KW-0663">Pyridoxal phosphate</keyword>
<evidence type="ECO:0000313" key="7">
    <source>
        <dbReference type="Proteomes" id="UP000182652"/>
    </source>
</evidence>
<evidence type="ECO:0000256" key="4">
    <source>
        <dbReference type="RuleBase" id="RU004514"/>
    </source>
</evidence>
<evidence type="ECO:0000259" key="5">
    <source>
        <dbReference type="Pfam" id="PF01168"/>
    </source>
</evidence>
<evidence type="ECO:0000256" key="3">
    <source>
        <dbReference type="PIRSR" id="PIRSR004848-1"/>
    </source>
</evidence>
<dbReference type="GO" id="GO:0030170">
    <property type="term" value="F:pyridoxal phosphate binding"/>
    <property type="evidence" value="ECO:0007669"/>
    <property type="project" value="UniProtKB-UniRule"/>
</dbReference>
<comment type="similarity">
    <text evidence="2 4">Belongs to the pyridoxal phosphate-binding protein YggS/PROSC family.</text>
</comment>
<gene>
    <name evidence="6" type="ORF">SAMN04489745_2385</name>
</gene>
<sequence>MNAQSPDGAPQDERTAELAARLERVHQRIEDASRRAAREKPELIVVTKFHPAEDVRRLYSLGVREVGENRDQEASAKASELVDLEGLSWHFIGQLQSNKARSVVRYASAVHSVDRESIATALSRAVLGERENGGRANLDVLLQVNLDPAAEEQTRRGGALPASLPALADHVASLEGLRLRGLMAVAPLGADPRPAFEWLHRLSGELQSAHPEATLLSAGMSHDLEDAIACGATHLRIGTDVLGPRPPMG</sequence>
<dbReference type="NCBIfam" id="TIGR00044">
    <property type="entry name" value="YggS family pyridoxal phosphate-dependent enzyme"/>
    <property type="match status" value="1"/>
</dbReference>
<dbReference type="InterPro" id="IPR029066">
    <property type="entry name" value="PLP-binding_barrel"/>
</dbReference>
<accession>A0A1H4QU87</accession>
<protein>
    <recommendedName>
        <fullName evidence="2">Pyridoxal phosphate homeostasis protein</fullName>
        <shortName evidence="2">PLP homeostasis protein</shortName>
    </recommendedName>
</protein>
<dbReference type="Gene3D" id="3.20.20.10">
    <property type="entry name" value="Alanine racemase"/>
    <property type="match status" value="1"/>
</dbReference>
<proteinExistence type="inferred from homology"/>
<evidence type="ECO:0000256" key="2">
    <source>
        <dbReference type="HAMAP-Rule" id="MF_02087"/>
    </source>
</evidence>